<reference evidence="9" key="1">
    <citation type="journal article" date="2023" name="G3 (Bethesda)">
        <title>Whole genome assemblies of Zophobas morio and Tenebrio molitor.</title>
        <authorList>
            <person name="Kaur S."/>
            <person name="Stinson S.A."/>
            <person name="diCenzo G.C."/>
        </authorList>
    </citation>
    <scope>NUCLEOTIDE SEQUENCE</scope>
    <source>
        <strain evidence="9">QUZm001</strain>
    </source>
</reference>
<comment type="similarity">
    <text evidence="2">Belongs to the CD36 family.</text>
</comment>
<feature type="transmembrane region" description="Helical" evidence="8">
    <location>
        <begin position="408"/>
        <end position="429"/>
    </location>
</feature>
<dbReference type="EMBL" id="JALNTZ010000004">
    <property type="protein sequence ID" value="KAJ3656275.1"/>
    <property type="molecule type" value="Genomic_DNA"/>
</dbReference>
<evidence type="ECO:0000313" key="10">
    <source>
        <dbReference type="Proteomes" id="UP001168821"/>
    </source>
</evidence>
<keyword evidence="5 8" id="KW-1133">Transmembrane helix</keyword>
<comment type="caution">
    <text evidence="9">The sequence shown here is derived from an EMBL/GenBank/DDBJ whole genome shotgun (WGS) entry which is preliminary data.</text>
</comment>
<dbReference type="PANTHER" id="PTHR11923">
    <property type="entry name" value="SCAVENGER RECEPTOR CLASS B TYPE-1 SR-B1"/>
    <property type="match status" value="1"/>
</dbReference>
<name>A0AA38IHU1_9CUCU</name>
<evidence type="ECO:0000313" key="9">
    <source>
        <dbReference type="EMBL" id="KAJ3656275.1"/>
    </source>
</evidence>
<gene>
    <name evidence="9" type="ORF">Zmor_015363</name>
</gene>
<evidence type="ECO:0000256" key="8">
    <source>
        <dbReference type="SAM" id="Phobius"/>
    </source>
</evidence>
<dbReference type="GO" id="GO:0005737">
    <property type="term" value="C:cytoplasm"/>
    <property type="evidence" value="ECO:0007669"/>
    <property type="project" value="TreeGrafter"/>
</dbReference>
<accession>A0AA38IHU1</accession>
<dbReference type="GO" id="GO:0005886">
    <property type="term" value="C:plasma membrane"/>
    <property type="evidence" value="ECO:0007669"/>
    <property type="project" value="UniProtKB-SubCell"/>
</dbReference>
<dbReference type="GO" id="GO:0005044">
    <property type="term" value="F:scavenger receptor activity"/>
    <property type="evidence" value="ECO:0007669"/>
    <property type="project" value="TreeGrafter"/>
</dbReference>
<dbReference type="Proteomes" id="UP001168821">
    <property type="component" value="Unassembled WGS sequence"/>
</dbReference>
<evidence type="ECO:0008006" key="11">
    <source>
        <dbReference type="Google" id="ProtNLM"/>
    </source>
</evidence>
<keyword evidence="3" id="KW-1003">Cell membrane</keyword>
<protein>
    <recommendedName>
        <fullName evidence="11">Protein croquemort</fullName>
    </recommendedName>
</protein>
<evidence type="ECO:0000256" key="6">
    <source>
        <dbReference type="ARBA" id="ARBA00023136"/>
    </source>
</evidence>
<evidence type="ECO:0000256" key="7">
    <source>
        <dbReference type="ARBA" id="ARBA00023180"/>
    </source>
</evidence>
<dbReference type="PANTHER" id="PTHR11923:SF93">
    <property type="entry name" value="GH07959P-RELATED"/>
    <property type="match status" value="1"/>
</dbReference>
<organism evidence="9 10">
    <name type="scientific">Zophobas morio</name>
    <dbReference type="NCBI Taxonomy" id="2755281"/>
    <lineage>
        <taxon>Eukaryota</taxon>
        <taxon>Metazoa</taxon>
        <taxon>Ecdysozoa</taxon>
        <taxon>Arthropoda</taxon>
        <taxon>Hexapoda</taxon>
        <taxon>Insecta</taxon>
        <taxon>Pterygota</taxon>
        <taxon>Neoptera</taxon>
        <taxon>Endopterygota</taxon>
        <taxon>Coleoptera</taxon>
        <taxon>Polyphaga</taxon>
        <taxon>Cucujiformia</taxon>
        <taxon>Tenebrionidae</taxon>
        <taxon>Zophobas</taxon>
    </lineage>
</organism>
<dbReference type="InterPro" id="IPR002159">
    <property type="entry name" value="CD36_fam"/>
</dbReference>
<evidence type="ECO:0000256" key="1">
    <source>
        <dbReference type="ARBA" id="ARBA00004236"/>
    </source>
</evidence>
<dbReference type="AlphaFoldDB" id="A0AA38IHU1"/>
<sequence length="493" mass="56514">MMVTSAFSCTASAVLGGCGLLLICLWSVIFDNFMTLRNNSLIYRYWKSEPLDIHADFYFFNWTNPEDFYDLSVKPKFEEVGPYSFLQKIEKTNITWNDNDTVTFQQKKFWIFQKQKGGVHLKDPIVTLNPIPLITSYLLRDWNYYTRRVISMTLSTFFGEHHMTQTVESLLFKGYYEPLMKIAAATPMLSQYDLPNWEGFGYFYDRNGTYEFEGTLNMGIGKNADFGYIHFWNYQNKSRYFDDACGDVRGSAEYYFPKNLKKNILKYFMPDMAGSTNLTFEKEESVSSILGYKYVIGEKTLDNGTNYPENRCLCSGECVPSGTINMTRLRHSLPVFVSLPHFYKADPYYINLVDGLEPNKSKHDFYVIVEPTTGIPLKGNMALQANLLVQPVSGLTMFENAPKFFCPIWWACYSFEVQGFLVLLVTLLVNLHFKFPTKILGFNMADASACIIKCFSFSSMYVADDSLLVTGVREEPGSGSLECVLQRSLEAAM</sequence>
<proteinExistence type="inferred from homology"/>
<keyword evidence="7" id="KW-0325">Glycoprotein</keyword>
<evidence type="ECO:0000256" key="2">
    <source>
        <dbReference type="ARBA" id="ARBA00010532"/>
    </source>
</evidence>
<dbReference type="PRINTS" id="PR01609">
    <property type="entry name" value="CD36FAMILY"/>
</dbReference>
<comment type="subcellular location">
    <subcellularLocation>
        <location evidence="1">Cell membrane</location>
    </subcellularLocation>
</comment>
<evidence type="ECO:0000256" key="5">
    <source>
        <dbReference type="ARBA" id="ARBA00022989"/>
    </source>
</evidence>
<evidence type="ECO:0000256" key="4">
    <source>
        <dbReference type="ARBA" id="ARBA00022692"/>
    </source>
</evidence>
<keyword evidence="10" id="KW-1185">Reference proteome</keyword>
<dbReference type="Pfam" id="PF01130">
    <property type="entry name" value="CD36"/>
    <property type="match status" value="1"/>
</dbReference>
<keyword evidence="6 8" id="KW-0472">Membrane</keyword>
<keyword evidence="4 8" id="KW-0812">Transmembrane</keyword>
<evidence type="ECO:0000256" key="3">
    <source>
        <dbReference type="ARBA" id="ARBA00022475"/>
    </source>
</evidence>